<proteinExistence type="predicted"/>
<evidence type="ECO:0000313" key="2">
    <source>
        <dbReference type="Proteomes" id="UP000788153"/>
    </source>
</evidence>
<organism evidence="1 2">
    <name type="scientific">Sphingomonas japonica</name>
    <dbReference type="NCBI Taxonomy" id="511662"/>
    <lineage>
        <taxon>Bacteria</taxon>
        <taxon>Pseudomonadati</taxon>
        <taxon>Pseudomonadota</taxon>
        <taxon>Alphaproteobacteria</taxon>
        <taxon>Sphingomonadales</taxon>
        <taxon>Sphingomonadaceae</taxon>
        <taxon>Sphingomonas</taxon>
    </lineage>
</organism>
<gene>
    <name evidence="1" type="ORF">FHT01_002358</name>
</gene>
<dbReference type="RefSeq" id="WP_140047227.1">
    <property type="nucleotide sequence ID" value="NZ_BAAAEV010000001.1"/>
</dbReference>
<accession>A0ABX0U565</accession>
<evidence type="ECO:0000313" key="1">
    <source>
        <dbReference type="EMBL" id="NIJ24816.1"/>
    </source>
</evidence>
<keyword evidence="2" id="KW-1185">Reference proteome</keyword>
<reference evidence="1 2" key="1">
    <citation type="submission" date="2020-03" db="EMBL/GenBank/DDBJ databases">
        <title>Genomic Encyclopedia of Type Strains, Phase IV (KMG-IV): sequencing the most valuable type-strain genomes for metagenomic binning, comparative biology and taxonomic classification.</title>
        <authorList>
            <person name="Goeker M."/>
        </authorList>
    </citation>
    <scope>NUCLEOTIDE SEQUENCE [LARGE SCALE GENOMIC DNA]</scope>
    <source>
        <strain evidence="1 2">DSM 22753</strain>
    </source>
</reference>
<dbReference type="Proteomes" id="UP000788153">
    <property type="component" value="Unassembled WGS sequence"/>
</dbReference>
<sequence length="228" mass="25439">MTYPTPPETVRRVEAALRTTTDSYSQIALVYGIARKTVAAIANRIGCVREAPQKRMLPEDFGQYAPSESNDELMQRYNVAIGVVYRWRVESGISGLDRLAPRSAPKSLGLAATTMTRKELCDHFKVGDGTLRRWLAETGVKPRRPQVKKAHRPAVTRLCKNSDGSLAGRAVEECLRFYGPVHRCNADGRTNDAGTHWRRGMAVLTDADVIERAERLGWSADEWRKVAA</sequence>
<dbReference type="EMBL" id="JAASQP010000001">
    <property type="protein sequence ID" value="NIJ24816.1"/>
    <property type="molecule type" value="Genomic_DNA"/>
</dbReference>
<comment type="caution">
    <text evidence="1">The sequence shown here is derived from an EMBL/GenBank/DDBJ whole genome shotgun (WGS) entry which is preliminary data.</text>
</comment>
<protein>
    <submittedName>
        <fullName evidence="1">Uncharacterized protein</fullName>
    </submittedName>
</protein>
<name>A0ABX0U565_9SPHN</name>